<dbReference type="SUPFAM" id="SSF100950">
    <property type="entry name" value="NagB/RpiA/CoA transferase-like"/>
    <property type="match status" value="1"/>
</dbReference>
<dbReference type="Gene3D" id="3.40.1080.10">
    <property type="entry name" value="Glutaconate Coenzyme A-transferase"/>
    <property type="match status" value="1"/>
</dbReference>
<dbReference type="NCBIfam" id="TIGR02429">
    <property type="entry name" value="pcaI_scoA_fam"/>
    <property type="match status" value="1"/>
</dbReference>
<evidence type="ECO:0008006" key="3">
    <source>
        <dbReference type="Google" id="ProtNLM"/>
    </source>
</evidence>
<dbReference type="InterPro" id="IPR004165">
    <property type="entry name" value="CoA_trans_fam_I"/>
</dbReference>
<dbReference type="EMBL" id="UINC01007305">
    <property type="protein sequence ID" value="SVA32576.1"/>
    <property type="molecule type" value="Genomic_DNA"/>
</dbReference>
<protein>
    <recommendedName>
        <fullName evidence="3">3-oxoacid CoA-transferase subunit A</fullName>
    </recommendedName>
</protein>
<evidence type="ECO:0000313" key="2">
    <source>
        <dbReference type="EMBL" id="SVA32576.1"/>
    </source>
</evidence>
<gene>
    <name evidence="2" type="ORF">METZ01_LOCUS85430</name>
</gene>
<name>A0A381UWR7_9ZZZZ</name>
<dbReference type="Pfam" id="PF01144">
    <property type="entry name" value="CoA_trans"/>
    <property type="match status" value="1"/>
</dbReference>
<dbReference type="AlphaFoldDB" id="A0A381UWR7"/>
<sequence length="233" mass="24185">MTSVPDNRSANGKVYPSALAALEGIADGSSVLVAGFAGCGIPEKLLCGLAETGVVGLTLICQGAWVLEEGVFGVADLVANGQVKKMVSPLPFHPEHGGPVKELWESGKLELEAVPQGVLAERLRAGGAGIGGVFLPTGVGTRFAEGKEMRSFDGREHVLELALKADLALLRAKAADTLGNLEYLGTGRNWNPIMAMAAAVTVAEVDQVYEPGGIDPEVVITQAIFIDRLVLAA</sequence>
<proteinExistence type="predicted"/>
<dbReference type="PANTHER" id="PTHR13707:SF60">
    <property type="entry name" value="ACETATE COA-TRANSFERASE SUBUNIT ALPHA"/>
    <property type="match status" value="1"/>
</dbReference>
<dbReference type="SMART" id="SM00882">
    <property type="entry name" value="CoA_trans"/>
    <property type="match status" value="1"/>
</dbReference>
<dbReference type="GO" id="GO:0008410">
    <property type="term" value="F:CoA-transferase activity"/>
    <property type="evidence" value="ECO:0007669"/>
    <property type="project" value="InterPro"/>
</dbReference>
<evidence type="ECO:0000256" key="1">
    <source>
        <dbReference type="ARBA" id="ARBA00022679"/>
    </source>
</evidence>
<keyword evidence="1" id="KW-0808">Transferase</keyword>
<accession>A0A381UWR7</accession>
<dbReference type="InterPro" id="IPR012792">
    <property type="entry name" value="3-oxoacid_CoA-transf_A"/>
</dbReference>
<organism evidence="2">
    <name type="scientific">marine metagenome</name>
    <dbReference type="NCBI Taxonomy" id="408172"/>
    <lineage>
        <taxon>unclassified sequences</taxon>
        <taxon>metagenomes</taxon>
        <taxon>ecological metagenomes</taxon>
    </lineage>
</organism>
<dbReference type="PANTHER" id="PTHR13707">
    <property type="entry name" value="KETOACID-COENZYME A TRANSFERASE"/>
    <property type="match status" value="1"/>
</dbReference>
<reference evidence="2" key="1">
    <citation type="submission" date="2018-05" db="EMBL/GenBank/DDBJ databases">
        <authorList>
            <person name="Lanie J.A."/>
            <person name="Ng W.-L."/>
            <person name="Kazmierczak K.M."/>
            <person name="Andrzejewski T.M."/>
            <person name="Davidsen T.M."/>
            <person name="Wayne K.J."/>
            <person name="Tettelin H."/>
            <person name="Glass J.I."/>
            <person name="Rusch D."/>
            <person name="Podicherti R."/>
            <person name="Tsui H.-C.T."/>
            <person name="Winkler M.E."/>
        </authorList>
    </citation>
    <scope>NUCLEOTIDE SEQUENCE</scope>
</reference>
<dbReference type="InterPro" id="IPR037171">
    <property type="entry name" value="NagB/RpiA_transferase-like"/>
</dbReference>